<comment type="caution">
    <text evidence="8">The sequence shown here is derived from an EMBL/GenBank/DDBJ whole genome shotgun (WGS) entry which is preliminary data.</text>
</comment>
<keyword evidence="5 6" id="KW-0472">Membrane</keyword>
<feature type="transmembrane region" description="Helical" evidence="6">
    <location>
        <begin position="170"/>
        <end position="191"/>
    </location>
</feature>
<dbReference type="Pfam" id="PF07690">
    <property type="entry name" value="MFS_1"/>
    <property type="match status" value="1"/>
</dbReference>
<dbReference type="PANTHER" id="PTHR23513">
    <property type="entry name" value="INTEGRAL MEMBRANE EFFLUX PROTEIN-RELATED"/>
    <property type="match status" value="1"/>
</dbReference>
<protein>
    <submittedName>
        <fullName evidence="8">Putative MFS-type transporter YfiS</fullName>
    </submittedName>
</protein>
<accession>A0A8J4E970</accession>
<keyword evidence="2" id="KW-1003">Cell membrane</keyword>
<name>A0A8J4E970_9ACTN</name>
<dbReference type="Gene3D" id="1.20.1250.20">
    <property type="entry name" value="MFS general substrate transporter like domains"/>
    <property type="match status" value="1"/>
</dbReference>
<sequence length="402" mass="41364">MPSNGAAHLRGNRAFAALWLARTASYLGDFVALTALVLYLYDRGASATDMGVVLAARALPQALGPIAGALADRWEPRRVMVICDLGRVITVGLIAILLPPIPVLAALIAVTSLIGTMFLPTGKSCVPLLVERDQLGRANGMLGSSHNIALAAGPVVGASLINWMGPHAAFGFDAASYLMSALLLLAVPGRLRRGAATSRPRLITDLGVGLRYLAGHRVARTVALALFFSVMFAAMDNVALVYLVRRDEDGSAVTLGVATGVYGVAMVIAPMTIVFSRRRLNGVSLLVTGLALGGIGLTTVALAPPLVLIVACYTIAGAGNGLENVGCDTAIGENVEEDKLGRVFGAVYGPIFLAETIAALLGGALLQATSSRGVFLVAGGGLLTVALAAYLSTTAAKQPPSR</sequence>
<feature type="transmembrane region" description="Helical" evidence="6">
    <location>
        <begin position="285"/>
        <end position="316"/>
    </location>
</feature>
<dbReference type="EMBL" id="BOPG01000095">
    <property type="protein sequence ID" value="GIJ63447.1"/>
    <property type="molecule type" value="Genomic_DNA"/>
</dbReference>
<dbReference type="InterPro" id="IPR036259">
    <property type="entry name" value="MFS_trans_sf"/>
</dbReference>
<keyword evidence="3 6" id="KW-0812">Transmembrane</keyword>
<evidence type="ECO:0000256" key="3">
    <source>
        <dbReference type="ARBA" id="ARBA00022692"/>
    </source>
</evidence>
<reference evidence="8" key="1">
    <citation type="submission" date="2021-01" db="EMBL/GenBank/DDBJ databases">
        <title>Whole genome shotgun sequence of Virgisporangium aurantiacum NBRC 16421.</title>
        <authorList>
            <person name="Komaki H."/>
            <person name="Tamura T."/>
        </authorList>
    </citation>
    <scope>NUCLEOTIDE SEQUENCE</scope>
    <source>
        <strain evidence="8">NBRC 16421</strain>
    </source>
</reference>
<evidence type="ECO:0000313" key="8">
    <source>
        <dbReference type="EMBL" id="GIJ63447.1"/>
    </source>
</evidence>
<feature type="transmembrane region" description="Helical" evidence="6">
    <location>
        <begin position="20"/>
        <end position="41"/>
    </location>
</feature>
<evidence type="ECO:0000256" key="2">
    <source>
        <dbReference type="ARBA" id="ARBA00022475"/>
    </source>
</evidence>
<evidence type="ECO:0000256" key="1">
    <source>
        <dbReference type="ARBA" id="ARBA00004651"/>
    </source>
</evidence>
<keyword evidence="9" id="KW-1185">Reference proteome</keyword>
<evidence type="ECO:0000256" key="6">
    <source>
        <dbReference type="SAM" id="Phobius"/>
    </source>
</evidence>
<evidence type="ECO:0000313" key="9">
    <source>
        <dbReference type="Proteomes" id="UP000612585"/>
    </source>
</evidence>
<organism evidence="8 9">
    <name type="scientific">Virgisporangium aurantiacum</name>
    <dbReference type="NCBI Taxonomy" id="175570"/>
    <lineage>
        <taxon>Bacteria</taxon>
        <taxon>Bacillati</taxon>
        <taxon>Actinomycetota</taxon>
        <taxon>Actinomycetes</taxon>
        <taxon>Micromonosporales</taxon>
        <taxon>Micromonosporaceae</taxon>
        <taxon>Virgisporangium</taxon>
    </lineage>
</organism>
<dbReference type="GO" id="GO:0022857">
    <property type="term" value="F:transmembrane transporter activity"/>
    <property type="evidence" value="ECO:0007669"/>
    <property type="project" value="InterPro"/>
</dbReference>
<feature type="domain" description="Major facilitator superfamily (MFS) profile" evidence="7">
    <location>
        <begin position="218"/>
        <end position="402"/>
    </location>
</feature>
<dbReference type="PROSITE" id="PS50850">
    <property type="entry name" value="MFS"/>
    <property type="match status" value="1"/>
</dbReference>
<dbReference type="AlphaFoldDB" id="A0A8J4E970"/>
<dbReference type="SUPFAM" id="SSF103473">
    <property type="entry name" value="MFS general substrate transporter"/>
    <property type="match status" value="1"/>
</dbReference>
<evidence type="ECO:0000259" key="7">
    <source>
        <dbReference type="PROSITE" id="PS50850"/>
    </source>
</evidence>
<feature type="transmembrane region" description="Helical" evidence="6">
    <location>
        <begin position="221"/>
        <end position="244"/>
    </location>
</feature>
<gene>
    <name evidence="8" type="primary">yfiS</name>
    <name evidence="8" type="ORF">Vau01_109630</name>
</gene>
<dbReference type="CDD" id="cd06173">
    <property type="entry name" value="MFS_MefA_like"/>
    <property type="match status" value="1"/>
</dbReference>
<comment type="subcellular location">
    <subcellularLocation>
        <location evidence="1">Cell membrane</location>
        <topology evidence="1">Multi-pass membrane protein</topology>
    </subcellularLocation>
</comment>
<dbReference type="Proteomes" id="UP000612585">
    <property type="component" value="Unassembled WGS sequence"/>
</dbReference>
<keyword evidence="4 6" id="KW-1133">Transmembrane helix</keyword>
<dbReference type="GO" id="GO:0005886">
    <property type="term" value="C:plasma membrane"/>
    <property type="evidence" value="ECO:0007669"/>
    <property type="project" value="UniProtKB-SubCell"/>
</dbReference>
<evidence type="ECO:0000256" key="4">
    <source>
        <dbReference type="ARBA" id="ARBA00022989"/>
    </source>
</evidence>
<evidence type="ECO:0000256" key="5">
    <source>
        <dbReference type="ARBA" id="ARBA00023136"/>
    </source>
</evidence>
<feature type="transmembrane region" description="Helical" evidence="6">
    <location>
        <begin position="373"/>
        <end position="392"/>
    </location>
</feature>
<feature type="transmembrane region" description="Helical" evidence="6">
    <location>
        <begin position="250"/>
        <end position="273"/>
    </location>
</feature>
<dbReference type="PANTHER" id="PTHR23513:SF18">
    <property type="entry name" value="INTEGRAL MEMBRANE PROTEIN"/>
    <property type="match status" value="1"/>
</dbReference>
<dbReference type="PRINTS" id="PR01988">
    <property type="entry name" value="EXPORTERBACE"/>
</dbReference>
<dbReference type="InterPro" id="IPR011701">
    <property type="entry name" value="MFS"/>
</dbReference>
<dbReference type="InterPro" id="IPR020846">
    <property type="entry name" value="MFS_dom"/>
</dbReference>
<dbReference type="InterPro" id="IPR022324">
    <property type="entry name" value="Bacilysin_exporter_BacE_put"/>
</dbReference>
<feature type="transmembrane region" description="Helical" evidence="6">
    <location>
        <begin position="347"/>
        <end position="366"/>
    </location>
</feature>
<proteinExistence type="predicted"/>